<feature type="compositionally biased region" description="Basic residues" evidence="1">
    <location>
        <begin position="510"/>
        <end position="519"/>
    </location>
</feature>
<feature type="region of interest" description="Disordered" evidence="1">
    <location>
        <begin position="1"/>
        <end position="395"/>
    </location>
</feature>
<feature type="compositionally biased region" description="Acidic residues" evidence="1">
    <location>
        <begin position="409"/>
        <end position="420"/>
    </location>
</feature>
<dbReference type="GO" id="GO:1903778">
    <property type="term" value="P:protein localization to vacuolar membrane"/>
    <property type="evidence" value="ECO:0007669"/>
    <property type="project" value="TreeGrafter"/>
</dbReference>
<feature type="compositionally biased region" description="Basic and acidic residues" evidence="1">
    <location>
        <begin position="202"/>
        <end position="211"/>
    </location>
</feature>
<evidence type="ECO:0000313" key="2">
    <source>
        <dbReference type="EMBL" id="POS76039.1"/>
    </source>
</evidence>
<feature type="region of interest" description="Disordered" evidence="1">
    <location>
        <begin position="844"/>
        <end position="871"/>
    </location>
</feature>
<dbReference type="STRING" id="158607.A0A2P5I0M7"/>
<feature type="compositionally biased region" description="Polar residues" evidence="1">
    <location>
        <begin position="439"/>
        <end position="448"/>
    </location>
</feature>
<protein>
    <submittedName>
        <fullName evidence="2">Phospholipid metabolism enzyme regulator</fullName>
    </submittedName>
</protein>
<name>A0A2P5I0M7_DIAHE</name>
<feature type="compositionally biased region" description="Polar residues" evidence="1">
    <location>
        <begin position="73"/>
        <end position="118"/>
    </location>
</feature>
<dbReference type="GO" id="GO:0000329">
    <property type="term" value="C:fungal-type vacuole membrane"/>
    <property type="evidence" value="ECO:0007669"/>
    <property type="project" value="TreeGrafter"/>
</dbReference>
<dbReference type="Proteomes" id="UP000094444">
    <property type="component" value="Unassembled WGS sequence"/>
</dbReference>
<gene>
    <name evidence="2" type="ORF">DHEL01_v205572</name>
</gene>
<dbReference type="Pfam" id="PF12751">
    <property type="entry name" value="Vac7"/>
    <property type="match status" value="1"/>
</dbReference>
<dbReference type="GO" id="GO:0010513">
    <property type="term" value="P:positive regulation of phosphatidylinositol biosynthetic process"/>
    <property type="evidence" value="ECO:0007669"/>
    <property type="project" value="TreeGrafter"/>
</dbReference>
<evidence type="ECO:0000256" key="1">
    <source>
        <dbReference type="SAM" id="MobiDB-lite"/>
    </source>
</evidence>
<dbReference type="InterPro" id="IPR024260">
    <property type="entry name" value="Vac7"/>
</dbReference>
<sequence>MDTTATSAAESVGDNSHVPPRFNRESSSATTVKVETSTSTSQPATQTSTSKSSQLASREVSPGLHATRPAASRNASAAGSTRSRKSSSQETSPQRTNSRTIAPSASATGKISSATTPSLGPVNNDAHARLTAPQRSPVTAEHLKESPRWPVSPRLRSPPPTAMLNRPNFPPPSRKGDLEAPAIQVQRSSPPPPPPQQQETSQGDHDADEAHLQPGARIPARGASGSGSGSGSGSNSQTALETVEEVSPLASPQEAGGVMEKAEDLTASEAGSQADNLEFEKSRAPSTTNDSSSDSGGDRGDRRRAHTGLPPTLKSRQSSASTKKSKPSEGSVQHMTVETETVTSIPQHSLAPVAVKEGTSGTLRAKPSSETIRPKKEKKRPSRKQPNIGTGTASSKADIFEAKIASAVDEADSSDSEETFVYDSNPPDNGDRPRRFHSRTPSATSMVSQVDRNGLRSFSNIMDNAVSNAGTKRNMKFVNTFNSSGTESVMAEDDGKGTARSATGSTRGTARVHHHHLGRWGRNGTNGHTSLFDNEAPFHISNTTAQRSKFSTNSNSLRQPSGPPSPRFLNTGRLASTSKRGTHAVSYDLDDTTGTGADDERTPLLHGSIRSSRTARTRRGQPVSMRSLESQTYRRTPSVLNRFASCLVLTVMLLLVVSGAIGFMFATSQPLTDVELIAIKSVVAAEQELIFDIEVKAHNPNVVVVSIDQADIEVFAKSPHAGTDSGGWHRPDDHHGSDSRWYLIRGKAHATEDFEGPVNENAPNMRLGTIGQLDSPLSFEGSFFNHGYSGSTGEVRLRGPGNGTVGGAERWERILQDEFDLLVKGVLKYSLPLSQHVRSAAISGRTTIKPNAANDPTGNRTEPITKPNEPE</sequence>
<reference evidence="2" key="1">
    <citation type="submission" date="2017-09" db="EMBL/GenBank/DDBJ databases">
        <title>Polyketide synthases of a Diaporthe helianthi virulent isolate.</title>
        <authorList>
            <person name="Baroncelli R."/>
        </authorList>
    </citation>
    <scope>NUCLEOTIDE SEQUENCE [LARGE SCALE GENOMIC DNA]</scope>
    <source>
        <strain evidence="2">7/96</strain>
    </source>
</reference>
<feature type="compositionally biased region" description="Polar residues" evidence="1">
    <location>
        <begin position="545"/>
        <end position="559"/>
    </location>
</feature>
<dbReference type="AlphaFoldDB" id="A0A2P5I0M7"/>
<dbReference type="GO" id="GO:0000011">
    <property type="term" value="P:vacuole inheritance"/>
    <property type="evidence" value="ECO:0007669"/>
    <property type="project" value="TreeGrafter"/>
</dbReference>
<proteinExistence type="predicted"/>
<comment type="caution">
    <text evidence="2">The sequence shown here is derived from an EMBL/GenBank/DDBJ whole genome shotgun (WGS) entry which is preliminary data.</text>
</comment>
<dbReference type="OrthoDB" id="1204at2759"/>
<dbReference type="GO" id="GO:0070772">
    <property type="term" value="C:PAS complex"/>
    <property type="evidence" value="ECO:0007669"/>
    <property type="project" value="TreeGrafter"/>
</dbReference>
<dbReference type="PANTHER" id="PTHR28258">
    <property type="entry name" value="VACUOLAR SEGREGATION PROTEIN 7"/>
    <property type="match status" value="1"/>
</dbReference>
<dbReference type="EMBL" id="MAVT02000414">
    <property type="protein sequence ID" value="POS76039.1"/>
    <property type="molecule type" value="Genomic_DNA"/>
</dbReference>
<feature type="region of interest" description="Disordered" evidence="1">
    <location>
        <begin position="407"/>
        <end position="448"/>
    </location>
</feature>
<accession>A0A2P5I0M7</accession>
<feature type="region of interest" description="Disordered" evidence="1">
    <location>
        <begin position="545"/>
        <end position="604"/>
    </location>
</feature>
<feature type="region of interest" description="Disordered" evidence="1">
    <location>
        <begin position="611"/>
        <end position="630"/>
    </location>
</feature>
<feature type="compositionally biased region" description="Low complexity" evidence="1">
    <location>
        <begin position="25"/>
        <end position="54"/>
    </location>
</feature>
<dbReference type="InParanoid" id="A0A2P5I0M7"/>
<keyword evidence="3" id="KW-1185">Reference proteome</keyword>
<evidence type="ECO:0000313" key="3">
    <source>
        <dbReference type="Proteomes" id="UP000094444"/>
    </source>
</evidence>
<dbReference type="PANTHER" id="PTHR28258:SF1">
    <property type="entry name" value="VACUOLAR SEGREGATION PROTEIN 7"/>
    <property type="match status" value="1"/>
</dbReference>
<feature type="region of interest" description="Disordered" evidence="1">
    <location>
        <begin position="487"/>
        <end position="525"/>
    </location>
</feature>
<organism evidence="2 3">
    <name type="scientific">Diaporthe helianthi</name>
    <dbReference type="NCBI Taxonomy" id="158607"/>
    <lineage>
        <taxon>Eukaryota</taxon>
        <taxon>Fungi</taxon>
        <taxon>Dikarya</taxon>
        <taxon>Ascomycota</taxon>
        <taxon>Pezizomycotina</taxon>
        <taxon>Sordariomycetes</taxon>
        <taxon>Sordariomycetidae</taxon>
        <taxon>Diaporthales</taxon>
        <taxon>Diaporthaceae</taxon>
        <taxon>Diaporthe</taxon>
    </lineage>
</organism>
<feature type="compositionally biased region" description="Polar residues" evidence="1">
    <location>
        <begin position="844"/>
        <end position="862"/>
    </location>
</feature>
<feature type="compositionally biased region" description="Polar residues" evidence="1">
    <location>
        <begin position="314"/>
        <end position="347"/>
    </location>
</feature>